<comment type="similarity">
    <text evidence="1">Belongs to the glycosyl hydrolase 16 family.</text>
</comment>
<dbReference type="GO" id="GO:0004553">
    <property type="term" value="F:hydrolase activity, hydrolyzing O-glycosyl compounds"/>
    <property type="evidence" value="ECO:0007669"/>
    <property type="project" value="InterPro"/>
</dbReference>
<dbReference type="Gene3D" id="2.60.120.200">
    <property type="match status" value="1"/>
</dbReference>
<reference evidence="3 4" key="1">
    <citation type="journal article" date="2023" name="Antonie Van Leeuwenhoek">
        <title>Flavobacterium potami sp. nov., a multi-metal resistance genes harbouring bacterium isolated from shallow river silt.</title>
        <authorList>
            <person name="Li S."/>
            <person name="Mao S."/>
            <person name="Mu W."/>
            <person name="Guo B."/>
            <person name="Li C."/>
            <person name="Zhu Q."/>
            <person name="Hou X."/>
            <person name="Zhao Y."/>
            <person name="Wei S."/>
            <person name="Liu H."/>
            <person name="Liu A."/>
        </authorList>
    </citation>
    <scope>NUCLEOTIDE SEQUENCE [LARGE SCALE GENOMIC DNA]</scope>
    <source>
        <strain evidence="3 4">17A</strain>
    </source>
</reference>
<dbReference type="PROSITE" id="PS51762">
    <property type="entry name" value="GH16_2"/>
    <property type="match status" value="1"/>
</dbReference>
<evidence type="ECO:0000313" key="3">
    <source>
        <dbReference type="EMBL" id="MBZ4033879.1"/>
    </source>
</evidence>
<protein>
    <submittedName>
        <fullName evidence="3">Beta-porphyranase D</fullName>
    </submittedName>
</protein>
<evidence type="ECO:0000259" key="2">
    <source>
        <dbReference type="PROSITE" id="PS51762"/>
    </source>
</evidence>
<dbReference type="RefSeq" id="WP_223704652.1">
    <property type="nucleotide sequence ID" value="NZ_JAINUY010000001.1"/>
</dbReference>
<keyword evidence="4" id="KW-1185">Reference proteome</keyword>
<organism evidence="3 4">
    <name type="scientific">Flavobacterium potami</name>
    <dbReference type="NCBI Taxonomy" id="2872310"/>
    <lineage>
        <taxon>Bacteria</taxon>
        <taxon>Pseudomonadati</taxon>
        <taxon>Bacteroidota</taxon>
        <taxon>Flavobacteriia</taxon>
        <taxon>Flavobacteriales</taxon>
        <taxon>Flavobacteriaceae</taxon>
        <taxon>Flavobacterium</taxon>
    </lineage>
</organism>
<dbReference type="Proteomes" id="UP001139366">
    <property type="component" value="Unassembled WGS sequence"/>
</dbReference>
<accession>A0A9X1KNS8</accession>
<sequence length="418" mass="48050">MSIKRIMILLAFANLHWVQSQTITSGPPEPPLGKRWVLNPELSDEFNGTQIDTTKWFDYHPQWKGRVPGLFLASQVSVKDGFLQIKGEKMKKDTLIKNANGEEKFTIAGGAVVSKKTVLFGYYESRIKAAATTMSATFWFSTNGKTKSLKECDKYSLEWDIHESIGRNGPFEGSYFANGMHSNSHYWYTDCNGEVHDYRAPQVVFQNAELSSENFNVYGGWWRDEQTASYYYNNGEPKHQKFYSEINKKPFDRPMHMRLVSETYPFPWIELPNDAELADPTKNTVYYDWVRAYKLVEANMPIPSSNNEPVIPLFNEQILFHVAIINLVSKTILKIPIQYKAIEDREILLKLSDPEGKLIKETKFIAYTGYANLEYDMRIDKKLEPKSGYSLLAIIRPLNTKDPVDIDSSTLIINLKSK</sequence>
<proteinExistence type="inferred from homology"/>
<name>A0A9X1KNS8_9FLAO</name>
<dbReference type="EMBL" id="JAINUY010000001">
    <property type="protein sequence ID" value="MBZ4033879.1"/>
    <property type="molecule type" value="Genomic_DNA"/>
</dbReference>
<dbReference type="InterPro" id="IPR013320">
    <property type="entry name" value="ConA-like_dom_sf"/>
</dbReference>
<dbReference type="GO" id="GO:0005975">
    <property type="term" value="P:carbohydrate metabolic process"/>
    <property type="evidence" value="ECO:0007669"/>
    <property type="project" value="InterPro"/>
</dbReference>
<dbReference type="AlphaFoldDB" id="A0A9X1KNS8"/>
<dbReference type="SUPFAM" id="SSF49899">
    <property type="entry name" value="Concanavalin A-like lectins/glucanases"/>
    <property type="match status" value="1"/>
</dbReference>
<feature type="domain" description="GH16" evidence="2">
    <location>
        <begin position="22"/>
        <end position="298"/>
    </location>
</feature>
<gene>
    <name evidence="3" type="ORF">K6T82_03825</name>
</gene>
<comment type="caution">
    <text evidence="3">The sequence shown here is derived from an EMBL/GenBank/DDBJ whole genome shotgun (WGS) entry which is preliminary data.</text>
</comment>
<dbReference type="InterPro" id="IPR000757">
    <property type="entry name" value="Beta-glucanase-like"/>
</dbReference>
<evidence type="ECO:0000313" key="4">
    <source>
        <dbReference type="Proteomes" id="UP001139366"/>
    </source>
</evidence>
<evidence type="ECO:0000256" key="1">
    <source>
        <dbReference type="ARBA" id="ARBA00006865"/>
    </source>
</evidence>